<dbReference type="EC" id="2.1.1.199" evidence="7"/>
<dbReference type="InterPro" id="IPR029063">
    <property type="entry name" value="SAM-dependent_MTases_sf"/>
</dbReference>
<keyword evidence="6 7" id="KW-0949">S-adenosyl-L-methionine</keyword>
<feature type="binding site" evidence="7">
    <location>
        <position position="54"/>
    </location>
    <ligand>
        <name>S-adenosyl-L-methionine</name>
        <dbReference type="ChEBI" id="CHEBI:59789"/>
    </ligand>
</feature>
<keyword evidence="2 7" id="KW-0963">Cytoplasm</keyword>
<evidence type="ECO:0000256" key="7">
    <source>
        <dbReference type="HAMAP-Rule" id="MF_01007"/>
    </source>
</evidence>
<evidence type="ECO:0000256" key="3">
    <source>
        <dbReference type="ARBA" id="ARBA00022552"/>
    </source>
</evidence>
<feature type="binding site" evidence="7">
    <location>
        <position position="81"/>
    </location>
    <ligand>
        <name>S-adenosyl-L-methionine</name>
        <dbReference type="ChEBI" id="CHEBI:59789"/>
    </ligand>
</feature>
<dbReference type="PIRSF" id="PIRSF004486">
    <property type="entry name" value="MraW"/>
    <property type="match status" value="1"/>
</dbReference>
<dbReference type="Gene3D" id="3.40.50.150">
    <property type="entry name" value="Vaccinia Virus protein VP39"/>
    <property type="match status" value="1"/>
</dbReference>
<dbReference type="SUPFAM" id="SSF81799">
    <property type="entry name" value="Putative methyltransferase TM0872, insert domain"/>
    <property type="match status" value="1"/>
</dbReference>
<comment type="caution">
    <text evidence="8">The sequence shown here is derived from an EMBL/GenBank/DDBJ whole genome shotgun (WGS) entry which is preliminary data.</text>
</comment>
<name>A0A917K241_9BACL</name>
<evidence type="ECO:0000313" key="8">
    <source>
        <dbReference type="EMBL" id="GGI97099.1"/>
    </source>
</evidence>
<keyword evidence="4 7" id="KW-0489">Methyltransferase</keyword>
<evidence type="ECO:0000256" key="6">
    <source>
        <dbReference type="ARBA" id="ARBA00022691"/>
    </source>
</evidence>
<dbReference type="FunFam" id="1.10.150.170:FF:000001">
    <property type="entry name" value="Ribosomal RNA small subunit methyltransferase H"/>
    <property type="match status" value="1"/>
</dbReference>
<gene>
    <name evidence="7 8" type="primary">rsmH</name>
    <name evidence="8" type="ORF">GCM10010885_03350</name>
</gene>
<evidence type="ECO:0000256" key="2">
    <source>
        <dbReference type="ARBA" id="ARBA00022490"/>
    </source>
</evidence>
<feature type="binding site" evidence="7">
    <location>
        <begin position="34"/>
        <end position="36"/>
    </location>
    <ligand>
        <name>S-adenosyl-L-methionine</name>
        <dbReference type="ChEBI" id="CHEBI:59789"/>
    </ligand>
</feature>
<comment type="catalytic activity">
    <reaction evidence="7">
        <text>cytidine(1402) in 16S rRNA + S-adenosyl-L-methionine = N(4)-methylcytidine(1402) in 16S rRNA + S-adenosyl-L-homocysteine + H(+)</text>
        <dbReference type="Rhea" id="RHEA:42928"/>
        <dbReference type="Rhea" id="RHEA-COMP:10286"/>
        <dbReference type="Rhea" id="RHEA-COMP:10287"/>
        <dbReference type="ChEBI" id="CHEBI:15378"/>
        <dbReference type="ChEBI" id="CHEBI:57856"/>
        <dbReference type="ChEBI" id="CHEBI:59789"/>
        <dbReference type="ChEBI" id="CHEBI:74506"/>
        <dbReference type="ChEBI" id="CHEBI:82748"/>
        <dbReference type="EC" id="2.1.1.199"/>
    </reaction>
</comment>
<protein>
    <recommendedName>
        <fullName evidence="7">Ribosomal RNA small subunit methyltransferase H</fullName>
        <ecNumber evidence="7">2.1.1.199</ecNumber>
    </recommendedName>
    <alternativeName>
        <fullName evidence="7">16S rRNA m(4)C1402 methyltransferase</fullName>
    </alternativeName>
    <alternativeName>
        <fullName evidence="7">rRNA (cytosine-N(4)-)-methyltransferase RsmH</fullName>
    </alternativeName>
</protein>
<proteinExistence type="inferred from homology"/>
<dbReference type="GO" id="GO:0070475">
    <property type="term" value="P:rRNA base methylation"/>
    <property type="evidence" value="ECO:0007669"/>
    <property type="project" value="UniProtKB-UniRule"/>
</dbReference>
<dbReference type="RefSeq" id="WP_188880773.1">
    <property type="nucleotide sequence ID" value="NZ_BMOY01000003.1"/>
</dbReference>
<comment type="function">
    <text evidence="7">Specifically methylates the N4 position of cytidine in position 1402 (C1402) of 16S rRNA.</text>
</comment>
<evidence type="ECO:0000313" key="9">
    <source>
        <dbReference type="Proteomes" id="UP000637695"/>
    </source>
</evidence>
<evidence type="ECO:0000256" key="5">
    <source>
        <dbReference type="ARBA" id="ARBA00022679"/>
    </source>
</evidence>
<dbReference type="GO" id="GO:0071424">
    <property type="term" value="F:rRNA (cytosine-N4-)-methyltransferase activity"/>
    <property type="evidence" value="ECO:0007669"/>
    <property type="project" value="UniProtKB-UniRule"/>
</dbReference>
<comment type="subcellular location">
    <subcellularLocation>
        <location evidence="7">Cytoplasm</location>
    </subcellularLocation>
</comment>
<dbReference type="PANTHER" id="PTHR11265:SF0">
    <property type="entry name" value="12S RRNA N4-METHYLCYTIDINE METHYLTRANSFERASE"/>
    <property type="match status" value="1"/>
</dbReference>
<dbReference type="SUPFAM" id="SSF53335">
    <property type="entry name" value="S-adenosyl-L-methionine-dependent methyltransferases"/>
    <property type="match status" value="1"/>
</dbReference>
<dbReference type="Proteomes" id="UP000637695">
    <property type="component" value="Unassembled WGS sequence"/>
</dbReference>
<sequence length="324" mass="35034">MSSFAHTSVLLAETIAGIAPRDGGTYIDCTLGGGGHSERLLEASAPSGRLLAIDLDATAITHARQRLARFGNRVTFVQGNFRLVAAYAAAAGFVPADGIVFDLGVSSPQFDEPERGFSYRFDAPLDMRMDPRQPVTAAELVQTLPETELARIFAEYGEERFARRIARAIVVRRQRRPITTTGELAELIKSVVPAPARRSGPHPARRVFQALRIAVNDELGALREALSGAFSILAPGGRMAVISFHSLEDRMVKQAFASWCQGCVCPPDFPVCRCGRTPQARWVVRRPVTPTPAEVAANPRARSAKLRIVEKLTASPPPAQGDVG</sequence>
<comment type="similarity">
    <text evidence="1 7">Belongs to the methyltransferase superfamily. RsmH family.</text>
</comment>
<feature type="binding site" evidence="7">
    <location>
        <position position="102"/>
    </location>
    <ligand>
        <name>S-adenosyl-L-methionine</name>
        <dbReference type="ChEBI" id="CHEBI:59789"/>
    </ligand>
</feature>
<dbReference type="InterPro" id="IPR023397">
    <property type="entry name" value="SAM-dep_MeTrfase_MraW_recog"/>
</dbReference>
<reference evidence="8" key="2">
    <citation type="submission" date="2020-09" db="EMBL/GenBank/DDBJ databases">
        <authorList>
            <person name="Sun Q."/>
            <person name="Ohkuma M."/>
        </authorList>
    </citation>
    <scope>NUCLEOTIDE SEQUENCE</scope>
    <source>
        <strain evidence="8">JCM 18487</strain>
    </source>
</reference>
<dbReference type="GO" id="GO:0005737">
    <property type="term" value="C:cytoplasm"/>
    <property type="evidence" value="ECO:0007669"/>
    <property type="project" value="UniProtKB-SubCell"/>
</dbReference>
<evidence type="ECO:0000256" key="1">
    <source>
        <dbReference type="ARBA" id="ARBA00010396"/>
    </source>
</evidence>
<accession>A0A917K241</accession>
<keyword evidence="9" id="KW-1185">Reference proteome</keyword>
<dbReference type="HAMAP" id="MF_01007">
    <property type="entry name" value="16SrRNA_methyltr_H"/>
    <property type="match status" value="1"/>
</dbReference>
<feature type="binding site" evidence="7">
    <location>
        <position position="109"/>
    </location>
    <ligand>
        <name>S-adenosyl-L-methionine</name>
        <dbReference type="ChEBI" id="CHEBI:59789"/>
    </ligand>
</feature>
<dbReference type="EMBL" id="BMOY01000003">
    <property type="protein sequence ID" value="GGI97099.1"/>
    <property type="molecule type" value="Genomic_DNA"/>
</dbReference>
<dbReference type="AlphaFoldDB" id="A0A917K241"/>
<reference evidence="8" key="1">
    <citation type="journal article" date="2014" name="Int. J. Syst. Evol. Microbiol.">
        <title>Complete genome sequence of Corynebacterium casei LMG S-19264T (=DSM 44701T), isolated from a smear-ripened cheese.</title>
        <authorList>
            <consortium name="US DOE Joint Genome Institute (JGI-PGF)"/>
            <person name="Walter F."/>
            <person name="Albersmeier A."/>
            <person name="Kalinowski J."/>
            <person name="Ruckert C."/>
        </authorList>
    </citation>
    <scope>NUCLEOTIDE SEQUENCE</scope>
    <source>
        <strain evidence="8">JCM 18487</strain>
    </source>
</reference>
<keyword evidence="5 7" id="KW-0808">Transferase</keyword>
<dbReference type="PANTHER" id="PTHR11265">
    <property type="entry name" value="S-ADENOSYL-METHYLTRANSFERASE MRAW"/>
    <property type="match status" value="1"/>
</dbReference>
<organism evidence="8 9">
    <name type="scientific">Alicyclobacillus cellulosilyticus</name>
    <dbReference type="NCBI Taxonomy" id="1003997"/>
    <lineage>
        <taxon>Bacteria</taxon>
        <taxon>Bacillati</taxon>
        <taxon>Bacillota</taxon>
        <taxon>Bacilli</taxon>
        <taxon>Bacillales</taxon>
        <taxon>Alicyclobacillaceae</taxon>
        <taxon>Alicyclobacillus</taxon>
    </lineage>
</organism>
<dbReference type="Gene3D" id="1.10.150.170">
    <property type="entry name" value="Putative methyltransferase TM0872, insert domain"/>
    <property type="match status" value="1"/>
</dbReference>
<dbReference type="InterPro" id="IPR002903">
    <property type="entry name" value="RsmH"/>
</dbReference>
<keyword evidence="3 7" id="KW-0698">rRNA processing</keyword>
<dbReference type="Pfam" id="PF01795">
    <property type="entry name" value="Methyltransf_5"/>
    <property type="match status" value="1"/>
</dbReference>
<dbReference type="CDD" id="cd02440">
    <property type="entry name" value="AdoMet_MTases"/>
    <property type="match status" value="1"/>
</dbReference>
<dbReference type="NCBIfam" id="TIGR00006">
    <property type="entry name" value="16S rRNA (cytosine(1402)-N(4))-methyltransferase RsmH"/>
    <property type="match status" value="1"/>
</dbReference>
<evidence type="ECO:0000256" key="4">
    <source>
        <dbReference type="ARBA" id="ARBA00022603"/>
    </source>
</evidence>